<dbReference type="EMBL" id="JACHDN010000001">
    <property type="protein sequence ID" value="MBB5471305.1"/>
    <property type="molecule type" value="Genomic_DNA"/>
</dbReference>
<dbReference type="InterPro" id="IPR009045">
    <property type="entry name" value="Zn_M74/Hedgehog-like"/>
</dbReference>
<reference evidence="2 4" key="2">
    <citation type="submission" date="2020-08" db="EMBL/GenBank/DDBJ databases">
        <title>Sequencing the genomes of 1000 actinobacteria strains.</title>
        <authorList>
            <person name="Klenk H.-P."/>
        </authorList>
    </citation>
    <scope>NUCLEOTIDE SEQUENCE [LARGE SCALE GENOMIC DNA]</scope>
    <source>
        <strain evidence="2 4">DSM 9581</strain>
    </source>
</reference>
<evidence type="ECO:0008006" key="5">
    <source>
        <dbReference type="Google" id="ProtNLM"/>
    </source>
</evidence>
<name>A0A511FH32_9CELL</name>
<dbReference type="AlphaFoldDB" id="A0A511FH32"/>
<dbReference type="Gene3D" id="3.30.1380.10">
    <property type="match status" value="1"/>
</dbReference>
<dbReference type="CDD" id="cd14814">
    <property type="entry name" value="Peptidase_M15"/>
    <property type="match status" value="1"/>
</dbReference>
<dbReference type="RefSeq" id="WP_146840478.1">
    <property type="nucleotide sequence ID" value="NZ_BJVQ01000083.1"/>
</dbReference>
<dbReference type="EMBL" id="BJVQ01000083">
    <property type="protein sequence ID" value="GEL48492.1"/>
    <property type="molecule type" value="Genomic_DNA"/>
</dbReference>
<comment type="caution">
    <text evidence="1">The sequence shown here is derived from an EMBL/GenBank/DDBJ whole genome shotgun (WGS) entry which is preliminary data.</text>
</comment>
<evidence type="ECO:0000313" key="2">
    <source>
        <dbReference type="EMBL" id="MBB5471305.1"/>
    </source>
</evidence>
<gene>
    <name evidence="1" type="ORF">CHO01_36080</name>
    <name evidence="2" type="ORF">HNR08_000041</name>
</gene>
<keyword evidence="3" id="KW-1185">Reference proteome</keyword>
<dbReference type="Proteomes" id="UP000564629">
    <property type="component" value="Unassembled WGS sequence"/>
</dbReference>
<dbReference type="Proteomes" id="UP000321723">
    <property type="component" value="Unassembled WGS sequence"/>
</dbReference>
<sequence>MTTFPNGHAPDDALTPIPGGGRLLAPVAVVWRQICADVQAAHGWTPEPTGPHDSYRPYRTQLSTFTARYTRTPRPGRPTKVWDGVTYWLLPGNATAAVPGRSNHGWACAVDVTDLGGFTSDHYEQFAAVAARYGWTNTEGRRIDEPWHWVDVRTASLVANGSFDIGVAPIALEEDDMTPDQEAKLDQAVVDAAEARRMLGVLMGWQPAQGPEGTALLDLRTSPAEARRMLGVLLGWQPPQGPEAAALERLFDGQPPVVQVDEAELAKLVAAAIPAALAPTVAVELAKLNGG</sequence>
<evidence type="ECO:0000313" key="1">
    <source>
        <dbReference type="EMBL" id="GEL48492.1"/>
    </source>
</evidence>
<dbReference type="OrthoDB" id="5496837at2"/>
<accession>A0A511FH32</accession>
<reference evidence="1 3" key="1">
    <citation type="submission" date="2019-07" db="EMBL/GenBank/DDBJ databases">
        <title>Whole genome shotgun sequence of Cellulomonas hominis NBRC 16055.</title>
        <authorList>
            <person name="Hosoyama A."/>
            <person name="Uohara A."/>
            <person name="Ohji S."/>
            <person name="Ichikawa N."/>
        </authorList>
    </citation>
    <scope>NUCLEOTIDE SEQUENCE [LARGE SCALE GENOMIC DNA]</scope>
    <source>
        <strain evidence="1 3">NBRC 16055</strain>
    </source>
</reference>
<evidence type="ECO:0000313" key="3">
    <source>
        <dbReference type="Proteomes" id="UP000321723"/>
    </source>
</evidence>
<proteinExistence type="predicted"/>
<organism evidence="1 3">
    <name type="scientific">Cellulomonas hominis</name>
    <dbReference type="NCBI Taxonomy" id="156981"/>
    <lineage>
        <taxon>Bacteria</taxon>
        <taxon>Bacillati</taxon>
        <taxon>Actinomycetota</taxon>
        <taxon>Actinomycetes</taxon>
        <taxon>Micrococcales</taxon>
        <taxon>Cellulomonadaceae</taxon>
        <taxon>Cellulomonas</taxon>
    </lineage>
</organism>
<evidence type="ECO:0000313" key="4">
    <source>
        <dbReference type="Proteomes" id="UP000564629"/>
    </source>
</evidence>
<dbReference type="SUPFAM" id="SSF55166">
    <property type="entry name" value="Hedgehog/DD-peptidase"/>
    <property type="match status" value="1"/>
</dbReference>
<protein>
    <recommendedName>
        <fullName evidence="5">Peptidase M15B domain-containing protein</fullName>
    </recommendedName>
</protein>